<dbReference type="InParanoid" id="A0A2H3DIZ6"/>
<organism evidence="1 2">
    <name type="scientific">Armillaria gallica</name>
    <name type="common">Bulbous honey fungus</name>
    <name type="synonym">Armillaria bulbosa</name>
    <dbReference type="NCBI Taxonomy" id="47427"/>
    <lineage>
        <taxon>Eukaryota</taxon>
        <taxon>Fungi</taxon>
        <taxon>Dikarya</taxon>
        <taxon>Basidiomycota</taxon>
        <taxon>Agaricomycotina</taxon>
        <taxon>Agaricomycetes</taxon>
        <taxon>Agaricomycetidae</taxon>
        <taxon>Agaricales</taxon>
        <taxon>Marasmiineae</taxon>
        <taxon>Physalacriaceae</taxon>
        <taxon>Armillaria</taxon>
    </lineage>
</organism>
<evidence type="ECO:0000313" key="1">
    <source>
        <dbReference type="EMBL" id="PBK91452.1"/>
    </source>
</evidence>
<reference evidence="2" key="1">
    <citation type="journal article" date="2017" name="Nat. Ecol. Evol.">
        <title>Genome expansion and lineage-specific genetic innovations in the forest pathogenic fungi Armillaria.</title>
        <authorList>
            <person name="Sipos G."/>
            <person name="Prasanna A.N."/>
            <person name="Walter M.C."/>
            <person name="O'Connor E."/>
            <person name="Balint B."/>
            <person name="Krizsan K."/>
            <person name="Kiss B."/>
            <person name="Hess J."/>
            <person name="Varga T."/>
            <person name="Slot J."/>
            <person name="Riley R."/>
            <person name="Boka B."/>
            <person name="Rigling D."/>
            <person name="Barry K."/>
            <person name="Lee J."/>
            <person name="Mihaltcheva S."/>
            <person name="LaButti K."/>
            <person name="Lipzen A."/>
            <person name="Waldron R."/>
            <person name="Moloney N.M."/>
            <person name="Sperisen C."/>
            <person name="Kredics L."/>
            <person name="Vagvoelgyi C."/>
            <person name="Patrignani A."/>
            <person name="Fitzpatrick D."/>
            <person name="Nagy I."/>
            <person name="Doyle S."/>
            <person name="Anderson J.B."/>
            <person name="Grigoriev I.V."/>
            <person name="Gueldener U."/>
            <person name="Muensterkoetter M."/>
            <person name="Nagy L.G."/>
        </authorList>
    </citation>
    <scope>NUCLEOTIDE SEQUENCE [LARGE SCALE GENOMIC DNA]</scope>
    <source>
        <strain evidence="2">Ar21-2</strain>
    </source>
</reference>
<gene>
    <name evidence="1" type="ORF">ARMGADRAFT_202748</name>
</gene>
<sequence length="168" mass="18976">MASAEELVFNDPHKPHPNALLAFGKVLGRIKFEILKSRKDWDKHEPKMWSRAHGVSDDDLTAFNLEEDLVLVRSAPTSYGTIILGKIHLPAINDDQGEGYIHVRYVHLLLSVLLHLIRRSIHDPPGGSTDDVIFHSLFTDEGNKNADGQATTWRAIQTKDTLLEFFNE</sequence>
<dbReference type="OrthoDB" id="3344950at2759"/>
<proteinExistence type="predicted"/>
<dbReference type="AlphaFoldDB" id="A0A2H3DIZ6"/>
<name>A0A2H3DIZ6_ARMGA</name>
<dbReference type="Proteomes" id="UP000217790">
    <property type="component" value="Unassembled WGS sequence"/>
</dbReference>
<dbReference type="OMA" id="HEPEYFA"/>
<evidence type="ECO:0000313" key="2">
    <source>
        <dbReference type="Proteomes" id="UP000217790"/>
    </source>
</evidence>
<protein>
    <submittedName>
        <fullName evidence="1">Uncharacterized protein</fullName>
    </submittedName>
</protein>
<dbReference type="EMBL" id="KZ293661">
    <property type="protein sequence ID" value="PBK91452.1"/>
    <property type="molecule type" value="Genomic_DNA"/>
</dbReference>
<keyword evidence="2" id="KW-1185">Reference proteome</keyword>
<accession>A0A2H3DIZ6</accession>